<dbReference type="AlphaFoldDB" id="Q10JK9"/>
<reference evidence="1" key="1">
    <citation type="journal article" date="2005" name="Genome Res.">
        <title>Sequence, annotation, and analysis of synteny between rice chromosome 3 and diverged grass species.</title>
        <authorList>
            <consortium name="Rice Chromosome 3 Sequencing Consortium"/>
            <person name="Buell C.R."/>
            <person name="Yuan Q."/>
            <person name="Ouyang S."/>
            <person name="Liu J."/>
            <person name="Zhu W."/>
            <person name="Wang A."/>
            <person name="Maiti R."/>
            <person name="Haas B."/>
            <person name="Wortman J."/>
            <person name="Pertea M."/>
            <person name="Jones K.M."/>
            <person name="Kim M."/>
            <person name="Overton L."/>
            <person name="Tsitrin T."/>
            <person name="Fadrosh D."/>
            <person name="Bera J."/>
            <person name="Weaver B."/>
            <person name="Jin S."/>
            <person name="Johri S."/>
            <person name="Reardon M."/>
            <person name="Webb K."/>
            <person name="Hill J."/>
            <person name="Moffat K."/>
            <person name="Tallon L."/>
            <person name="Van Aken S."/>
            <person name="Lewis M."/>
            <person name="Utterback T."/>
            <person name="Feldblyum T."/>
            <person name="Zismann V."/>
            <person name="Iobst S."/>
            <person name="Hsiao J."/>
            <person name="de Vazeille A.R."/>
            <person name="Salzberg S.L."/>
            <person name="White O."/>
            <person name="Fraser C."/>
            <person name="Yu Y."/>
            <person name="Kim H."/>
            <person name="Rambo T."/>
            <person name="Currie J."/>
            <person name="Collura K."/>
            <person name="Kernodle-Thompson S."/>
            <person name="Wei F."/>
            <person name="Kudrna K."/>
            <person name="Ammiraju J.S."/>
            <person name="Luo M."/>
            <person name="Goicoechea J.L."/>
            <person name="Wing R.A."/>
            <person name="Henry D."/>
            <person name="Oates R."/>
            <person name="Palmer M."/>
            <person name="Pries G."/>
            <person name="Saski C."/>
            <person name="Simmons J."/>
            <person name="Soderlund C."/>
            <person name="Nelson W."/>
            <person name="de la Bastide M."/>
            <person name="Spiegel L."/>
            <person name="Nascimento L."/>
            <person name="Huang E."/>
            <person name="Preston R."/>
            <person name="Zutavern T."/>
            <person name="Palmer L."/>
            <person name="O'Shaughnessy A."/>
            <person name="Dike S."/>
            <person name="McCombie W.R."/>
            <person name="Minx P."/>
            <person name="Cordum H."/>
            <person name="Wilson R."/>
            <person name="Jin W."/>
            <person name="Lee H.R."/>
            <person name="Jiang J."/>
            <person name="Jackson S."/>
        </authorList>
    </citation>
    <scope>NUCLEOTIDE SEQUENCE [LARGE SCALE GENOMIC DNA]</scope>
</reference>
<gene>
    <name evidence="1" type="ordered locus">LOC_Os03g30264</name>
</gene>
<proteinExistence type="predicted"/>
<reference evidence="1" key="2">
    <citation type="submission" date="2006-06" db="EMBL/GenBank/DDBJ databases">
        <authorList>
            <person name="Buell R."/>
            <person name="Wing R.A."/>
            <person name="McCombie W.A."/>
            <person name="Ouyang S."/>
        </authorList>
    </citation>
    <scope>NUCLEOTIDE SEQUENCE</scope>
</reference>
<dbReference type="EMBL" id="DP000009">
    <property type="protein sequence ID" value="ABF96619.1"/>
    <property type="molecule type" value="Genomic_DNA"/>
</dbReference>
<organism evidence="1">
    <name type="scientific">Oryza sativa subsp. japonica</name>
    <name type="common">Rice</name>
    <dbReference type="NCBI Taxonomy" id="39947"/>
    <lineage>
        <taxon>Eukaryota</taxon>
        <taxon>Viridiplantae</taxon>
        <taxon>Streptophyta</taxon>
        <taxon>Embryophyta</taxon>
        <taxon>Tracheophyta</taxon>
        <taxon>Spermatophyta</taxon>
        <taxon>Magnoliopsida</taxon>
        <taxon>Liliopsida</taxon>
        <taxon>Poales</taxon>
        <taxon>Poaceae</taxon>
        <taxon>BOP clade</taxon>
        <taxon>Oryzoideae</taxon>
        <taxon>Oryzeae</taxon>
        <taxon>Oryzinae</taxon>
        <taxon>Oryza</taxon>
        <taxon>Oryza sativa</taxon>
    </lineage>
</organism>
<sequence length="57" mass="6443">MASNDDRAVNLGGGRLEEENLLGTKTREMDKINIPSRTEGDEWTILITVITKEHPYN</sequence>
<name>Q10JK9_ORYSJ</name>
<protein>
    <submittedName>
        <fullName evidence="1">Uncharacterized protein</fullName>
    </submittedName>
</protein>
<accession>Q10JK9</accession>
<evidence type="ECO:0000313" key="1">
    <source>
        <dbReference type="EMBL" id="ABF96619.1"/>
    </source>
</evidence>